<dbReference type="EMBL" id="JAMYPJ010000029">
    <property type="protein sequence ID" value="MER8935204.1"/>
    <property type="molecule type" value="Genomic_DNA"/>
</dbReference>
<feature type="compositionally biased region" description="Polar residues" evidence="1">
    <location>
        <begin position="1"/>
        <end position="12"/>
    </location>
</feature>
<accession>A0ABV1YJ49</accession>
<evidence type="ECO:0000256" key="1">
    <source>
        <dbReference type="SAM" id="MobiDB-lite"/>
    </source>
</evidence>
<proteinExistence type="predicted"/>
<keyword evidence="3" id="KW-1185">Reference proteome</keyword>
<protein>
    <submittedName>
        <fullName evidence="2">Uncharacterized protein</fullName>
    </submittedName>
</protein>
<organism evidence="2 3">
    <name type="scientific">Mesorhizobium opportunistum</name>
    <dbReference type="NCBI Taxonomy" id="593909"/>
    <lineage>
        <taxon>Bacteria</taxon>
        <taxon>Pseudomonadati</taxon>
        <taxon>Pseudomonadota</taxon>
        <taxon>Alphaproteobacteria</taxon>
        <taxon>Hyphomicrobiales</taxon>
        <taxon>Phyllobacteriaceae</taxon>
        <taxon>Mesorhizobium</taxon>
    </lineage>
</organism>
<gene>
    <name evidence="2" type="ORF">NKI33_19780</name>
</gene>
<reference evidence="2 3" key="1">
    <citation type="journal article" date="2024" name="Proc. Natl. Acad. Sci. U.S.A.">
        <title>The evolutionary genomics of adaptation to stress in wild rhizobium bacteria.</title>
        <authorList>
            <person name="Kehlet-Delgado H."/>
            <person name="Montoya A.P."/>
            <person name="Jensen K.T."/>
            <person name="Wendlandt C.E."/>
            <person name="Dexheimer C."/>
            <person name="Roberts M."/>
            <person name="Torres Martinez L."/>
            <person name="Friesen M.L."/>
            <person name="Griffitts J.S."/>
            <person name="Porter S.S."/>
        </authorList>
    </citation>
    <scope>NUCLEOTIDE SEQUENCE [LARGE SCALE GENOMIC DNA]</scope>
    <source>
        <strain evidence="2 3">M0729</strain>
    </source>
</reference>
<sequence>MIFSQTAGSVSSGFVDEPQDDAQPPGFMVPSNWSPNVVLRLSSEIAGADMNGSVAA</sequence>
<evidence type="ECO:0000313" key="3">
    <source>
        <dbReference type="Proteomes" id="UP001464387"/>
    </source>
</evidence>
<dbReference type="RefSeq" id="WP_352595971.1">
    <property type="nucleotide sequence ID" value="NZ_JAMYMY010000006.1"/>
</dbReference>
<evidence type="ECO:0000313" key="2">
    <source>
        <dbReference type="EMBL" id="MER8935204.1"/>
    </source>
</evidence>
<feature type="region of interest" description="Disordered" evidence="1">
    <location>
        <begin position="1"/>
        <end position="29"/>
    </location>
</feature>
<dbReference type="Proteomes" id="UP001464387">
    <property type="component" value="Unassembled WGS sequence"/>
</dbReference>
<name>A0ABV1YJ49_9HYPH</name>
<comment type="caution">
    <text evidence="2">The sequence shown here is derived from an EMBL/GenBank/DDBJ whole genome shotgun (WGS) entry which is preliminary data.</text>
</comment>